<dbReference type="InterPro" id="IPR009188">
    <property type="entry name" value="NiFe-hyd_mat_HypX/HoxX"/>
</dbReference>
<name>A0AAJ1C0L2_9HYPH</name>
<dbReference type="InterPro" id="IPR036477">
    <property type="entry name" value="Formyl_transf_N_sf"/>
</dbReference>
<dbReference type="PANTHER" id="PTHR43388">
    <property type="entry name" value="HYDROGENASE MATURATION FACTOR HOXX"/>
    <property type="match status" value="1"/>
</dbReference>
<reference evidence="3" key="1">
    <citation type="submission" date="2022-06" db="EMBL/GenBank/DDBJ databases">
        <authorList>
            <person name="Sun Q."/>
        </authorList>
    </citation>
    <scope>NUCLEOTIDE SEQUENCE</scope>
    <source>
        <strain evidence="3">S101</strain>
    </source>
</reference>
<dbReference type="InterPro" id="IPR005793">
    <property type="entry name" value="Formyl_trans_C"/>
</dbReference>
<dbReference type="InterPro" id="IPR011034">
    <property type="entry name" value="Formyl_transferase-like_C_sf"/>
</dbReference>
<dbReference type="PIRSF" id="PIRSF006787">
    <property type="entry name" value="Hydrgn_mat_HoxX"/>
    <property type="match status" value="1"/>
</dbReference>
<dbReference type="InterPro" id="IPR001753">
    <property type="entry name" value="Enoyl-CoA_hydra/iso"/>
</dbReference>
<dbReference type="CDD" id="cd06558">
    <property type="entry name" value="crotonase-like"/>
    <property type="match status" value="1"/>
</dbReference>
<comment type="caution">
    <text evidence="3">The sequence shown here is derived from an EMBL/GenBank/DDBJ whole genome shotgun (WGS) entry which is preliminary data.</text>
</comment>
<evidence type="ECO:0000259" key="1">
    <source>
        <dbReference type="Pfam" id="PF00551"/>
    </source>
</evidence>
<dbReference type="Proteomes" id="UP001155380">
    <property type="component" value="Unassembled WGS sequence"/>
</dbReference>
<dbReference type="EMBL" id="JAMXLX010000009">
    <property type="protein sequence ID" value="MCO5959447.1"/>
    <property type="molecule type" value="Genomic_DNA"/>
</dbReference>
<evidence type="ECO:0000313" key="4">
    <source>
        <dbReference type="Proteomes" id="UP001155380"/>
    </source>
</evidence>
<dbReference type="Gene3D" id="3.40.50.12230">
    <property type="match status" value="1"/>
</dbReference>
<dbReference type="GO" id="GO:0003824">
    <property type="term" value="F:catalytic activity"/>
    <property type="evidence" value="ECO:0007669"/>
    <property type="project" value="InterPro"/>
</dbReference>
<evidence type="ECO:0000313" key="3">
    <source>
        <dbReference type="EMBL" id="MCO5959447.1"/>
    </source>
</evidence>
<dbReference type="Pfam" id="PF02911">
    <property type="entry name" value="Formyl_trans_C"/>
    <property type="match status" value="1"/>
</dbReference>
<organism evidence="3 4">
    <name type="scientific">Ciceribacter sichuanensis</name>
    <dbReference type="NCBI Taxonomy" id="2949647"/>
    <lineage>
        <taxon>Bacteria</taxon>
        <taxon>Pseudomonadati</taxon>
        <taxon>Pseudomonadota</taxon>
        <taxon>Alphaproteobacteria</taxon>
        <taxon>Hyphomicrobiales</taxon>
        <taxon>Rhizobiaceae</taxon>
        <taxon>Ciceribacter</taxon>
    </lineage>
</organism>
<dbReference type="RefSeq" id="WP_250915081.1">
    <property type="nucleotide sequence ID" value="NZ_JAMXLX010000009.1"/>
</dbReference>
<accession>A0AAJ1C0L2</accession>
<evidence type="ECO:0000259" key="2">
    <source>
        <dbReference type="Pfam" id="PF02911"/>
    </source>
</evidence>
<protein>
    <submittedName>
        <fullName evidence="3">Enoyl-CoA hydratase-related protein</fullName>
    </submittedName>
</protein>
<dbReference type="InterPro" id="IPR002376">
    <property type="entry name" value="Formyl_transf_N"/>
</dbReference>
<dbReference type="Gene3D" id="3.90.226.10">
    <property type="entry name" value="2-enoyl-CoA Hydratase, Chain A, domain 1"/>
    <property type="match status" value="1"/>
</dbReference>
<proteinExistence type="predicted"/>
<dbReference type="CDD" id="cd08650">
    <property type="entry name" value="FMT_core_HypX_N"/>
    <property type="match status" value="1"/>
</dbReference>
<feature type="domain" description="Formyl transferase N-terminal" evidence="1">
    <location>
        <begin position="37"/>
        <end position="123"/>
    </location>
</feature>
<dbReference type="InterPro" id="IPR047180">
    <property type="entry name" value="HoxX-like"/>
</dbReference>
<sequence length="561" mass="62017">MRILLLCHSFNSLSQRLHVDLRRAGHEVSVELDVHDDLTREAVSLFSPDVIVAPFLKRAIPTDVWRRTLCLIVHPGIRGDKGPSALDWAILDGEERWGVTLIEAREEMDAGPVWAWREFPMRLARKSSIYRHEVTEAAVACAFEAIGRLERQEGAEMPANWGGGRERPACRRADRMLDPFTQTAEEALRIIHASDGDPGAWLTIGSEAFLSFDASLASGLSGAPGALVGRCRQAVAVAFREGGLWIGHFRRAESGSLKLPALALLGEDARDLPVIAGPENCRYHEEGGVGFLDFRFYNGAMSSEDCEALREAVATAKTRALPVLVLQGDADCWSNGIHLGLIENAASAADESWCNINAMNDLVREIIVSDDRLVIAAVIGNAGAGGVFLSLAADEVWIREGVVLNPHYKDMGNLYGSEYWTYLLPARVGEERARRVTQARLPMGIDEALELGLVTRRLPVDVSSAVAELRRAAIELAASPDLADRIAAKRKRRLRDEADKPLSAYRAEELQRMRRNFYGFDPSYHVARHNFIRKTPKSRTPVTLAIHRAGRNGVDRRRSIT</sequence>
<dbReference type="Pfam" id="PF00378">
    <property type="entry name" value="ECH_1"/>
    <property type="match status" value="1"/>
</dbReference>
<dbReference type="AlphaFoldDB" id="A0AAJ1C0L2"/>
<gene>
    <name evidence="3" type="ORF">NBH21_21970</name>
</gene>
<dbReference type="PANTHER" id="PTHR43388:SF1">
    <property type="entry name" value="HYDROGENASE MATURATION FACTOR HOXX"/>
    <property type="match status" value="1"/>
</dbReference>
<dbReference type="SUPFAM" id="SSF53328">
    <property type="entry name" value="Formyltransferase"/>
    <property type="match status" value="1"/>
</dbReference>
<dbReference type="InterPro" id="IPR029045">
    <property type="entry name" value="ClpP/crotonase-like_dom_sf"/>
</dbReference>
<dbReference type="Pfam" id="PF00551">
    <property type="entry name" value="Formyl_trans_N"/>
    <property type="match status" value="1"/>
</dbReference>
<dbReference type="SUPFAM" id="SSF52096">
    <property type="entry name" value="ClpP/crotonase"/>
    <property type="match status" value="1"/>
</dbReference>
<feature type="domain" description="Formyl transferase C-terminal" evidence="2">
    <location>
        <begin position="180"/>
        <end position="254"/>
    </location>
</feature>
<dbReference type="SUPFAM" id="SSF50486">
    <property type="entry name" value="FMT C-terminal domain-like"/>
    <property type="match status" value="1"/>
</dbReference>